<feature type="compositionally biased region" description="Polar residues" evidence="1">
    <location>
        <begin position="248"/>
        <end position="302"/>
    </location>
</feature>
<feature type="compositionally biased region" description="Polar residues" evidence="1">
    <location>
        <begin position="1054"/>
        <end position="1066"/>
    </location>
</feature>
<sequence>MQLPIPSASNCPEFRIVPPTNITMNRFRKAKKEKTKEDAEAIENTHNLLTSKLSKRSKKDEPEEKPELDLSNALPSNDDFRTSLLMPKLSARFSMLREQDDPASIIGKASDDSVLFPKRASRLNLFGHNPNLLTDIDEVSTDGSRPSFNLGRDSFASAGDGYGTDDDRSQKESIMSRARRTEGNNLFGGRQKVYKIPAKASSNVSVAADAGQMGGRAVYDHDLSLSAFQRLRLKEKEERAAAEEVHQDTSAAESEDALSSISSAKRTTFSSTASGPTANGRTSTSASSIDEQSFAVSPSQESPAAFSKPSVPAMAPERGSVKSRRLYGQGLAQSVQNQQNSTLHRLESLSRQRAGTPEMPRLNRSYSRSATSLRDRIQRLPLAEPAIATRRPTSPAPSSRAPTQQLGETNAKEQRPHDAPHGGLPPLSPPASEREEGAPLMASLQPEDHGKATALGLFNKPRTPYDESQFSQRQLQMHEGRSTPPLSRPPPPGRAISQESTGRPRGLSNTSYRPRAGSATSHYSEAQHPGNRSAAPSVYESPRRHMNGTFFANMSPSDSEDEEAEALLELANGVIADDFVHPALRSETPQKPSTPTGGEAQEEQSPLPEVRFSDLGDLKPIAENGTPEKTVNDGNAVPEKPDSPTLGPSGLGLSGLVRTHLRHDSDKSSIFPPPSPGLPSRLMDDEKHKETPMKESDTDDSVSQEHEIPRRNIDPSELLNGSSWQGELVARHRRQASTDTQREREEFENELAERRRKVQEKLKGMAENESRSASPVPGCQTPDYTQVKPGNAFSLLKSKSGKHNLFSRQDQRNPKMLGLGNASTPTLASDDQWREEEERPSFSFGKHSNSSSPHVSSERSIRSRMFGRSSQEDSRESSRSRGASPHSSFRSMRDRSTSDASGRSKSRTRRERDDLGTLEESDPYEQSAFPDFDQRGLTSVASSARPSVEVNDTYMYDRCSSAASGRYRSGSRSGTPSFVERPLHPPALNPQMIGAPPRPSPIAPYSANATPPLYDMSSDPSSSSASTSTTSLPQRAPGHNGGLQKRPIDKYQISEPTFVSTTSNVPTVGLPPGASLSNGMTTPPVPPMNPRRRRQTTTQTILGAIRGDKYESQYTPSQYAPSIAPSTAGSAVEEYSTFSDEGERRPRTRNRLRKTSSEGGDLNAKARHQLMTGPPPAMPAYPPPQVPMEGGMF</sequence>
<evidence type="ECO:0000313" key="2">
    <source>
        <dbReference type="EMBL" id="KAB8268515.1"/>
    </source>
</evidence>
<feature type="compositionally biased region" description="Polar residues" evidence="1">
    <location>
        <begin position="587"/>
        <end position="596"/>
    </location>
</feature>
<feature type="region of interest" description="Disordered" evidence="1">
    <location>
        <begin position="29"/>
        <end position="79"/>
    </location>
</feature>
<keyword evidence="3" id="KW-1185">Reference proteome</keyword>
<organism evidence="2 3">
    <name type="scientific">Aspergillus minisclerotigenes</name>
    <dbReference type="NCBI Taxonomy" id="656917"/>
    <lineage>
        <taxon>Eukaryota</taxon>
        <taxon>Fungi</taxon>
        <taxon>Dikarya</taxon>
        <taxon>Ascomycota</taxon>
        <taxon>Pezizomycotina</taxon>
        <taxon>Eurotiomycetes</taxon>
        <taxon>Eurotiomycetidae</taxon>
        <taxon>Eurotiales</taxon>
        <taxon>Aspergillaceae</taxon>
        <taxon>Aspergillus</taxon>
        <taxon>Aspergillus subgen. Circumdati</taxon>
    </lineage>
</organism>
<reference evidence="2 3" key="1">
    <citation type="submission" date="2019-04" db="EMBL/GenBank/DDBJ databases">
        <title>Fungal friends and foes A comparative genomics study of 23 Aspergillus species from section Flavi.</title>
        <authorList>
            <consortium name="DOE Joint Genome Institute"/>
            <person name="Kjaerbolling I."/>
            <person name="Vesth T.C."/>
            <person name="Frisvad J.C."/>
            <person name="Nybo J.L."/>
            <person name="Theobald S."/>
            <person name="Kildgaard S."/>
            <person name="Petersen T.I."/>
            <person name="Kuo A."/>
            <person name="Sato A."/>
            <person name="Lyhne E.K."/>
            <person name="Kogle M.E."/>
            <person name="Wiebenga A."/>
            <person name="Kun R.S."/>
            <person name="Lubbers R.J."/>
            <person name="Makela M.R."/>
            <person name="Barry K."/>
            <person name="Chovatia M."/>
            <person name="Clum A."/>
            <person name="Daum C."/>
            <person name="Haridas S."/>
            <person name="He G."/>
            <person name="LaButti K."/>
            <person name="Lipzen A."/>
            <person name="Mondo S."/>
            <person name="Pangilinan J."/>
            <person name="Riley R."/>
            <person name="Salamov A."/>
            <person name="Simmons B.A."/>
            <person name="Magnuson J.K."/>
            <person name="Henrissat B."/>
            <person name="Mortensen U.H."/>
            <person name="Larsen T.O."/>
            <person name="De vries R.P."/>
            <person name="Grigoriev I.V."/>
            <person name="Machida M."/>
            <person name="Baker S.E."/>
            <person name="Andersen M.R."/>
        </authorList>
    </citation>
    <scope>NUCLEOTIDE SEQUENCE [LARGE SCALE GENOMIC DNA]</scope>
    <source>
        <strain evidence="2 3">CBS 117635</strain>
    </source>
</reference>
<protein>
    <submittedName>
        <fullName evidence="2">Uncharacterized protein</fullName>
    </submittedName>
</protein>
<feature type="compositionally biased region" description="Basic and acidic residues" evidence="1">
    <location>
        <begin position="58"/>
        <end position="68"/>
    </location>
</feature>
<name>A0A5N6IQH5_9EURO</name>
<dbReference type="Proteomes" id="UP000326289">
    <property type="component" value="Unassembled WGS sequence"/>
</dbReference>
<feature type="compositionally biased region" description="Polar residues" evidence="1">
    <location>
        <begin position="936"/>
        <end position="945"/>
    </location>
</feature>
<feature type="compositionally biased region" description="Basic and acidic residues" evidence="1">
    <location>
        <begin position="410"/>
        <end position="420"/>
    </location>
</feature>
<dbReference type="AlphaFoldDB" id="A0A5N6IQH5"/>
<feature type="compositionally biased region" description="Low complexity" evidence="1">
    <location>
        <begin position="960"/>
        <end position="974"/>
    </location>
</feature>
<feature type="region of interest" description="Disordered" evidence="1">
    <location>
        <begin position="151"/>
        <end position="173"/>
    </location>
</feature>
<proteinExistence type="predicted"/>
<feature type="compositionally biased region" description="Basic and acidic residues" evidence="1">
    <location>
        <begin position="870"/>
        <end position="879"/>
    </location>
</feature>
<feature type="compositionally biased region" description="Pro residues" evidence="1">
    <location>
        <begin position="1173"/>
        <end position="1186"/>
    </location>
</feature>
<evidence type="ECO:0000256" key="1">
    <source>
        <dbReference type="SAM" id="MobiDB-lite"/>
    </source>
</evidence>
<feature type="compositionally biased region" description="Basic and acidic residues" evidence="1">
    <location>
        <begin position="703"/>
        <end position="714"/>
    </location>
</feature>
<gene>
    <name evidence="2" type="ORF">BDV30DRAFT_11607</name>
</gene>
<feature type="compositionally biased region" description="Low complexity" evidence="1">
    <location>
        <begin position="1017"/>
        <end position="1031"/>
    </location>
</feature>
<feature type="compositionally biased region" description="Basic and acidic residues" evidence="1">
    <location>
        <begin position="759"/>
        <end position="770"/>
    </location>
</feature>
<dbReference type="EMBL" id="ML732867">
    <property type="protein sequence ID" value="KAB8268515.1"/>
    <property type="molecule type" value="Genomic_DNA"/>
</dbReference>
<feature type="region of interest" description="Disordered" evidence="1">
    <location>
        <begin position="239"/>
        <end position="1193"/>
    </location>
</feature>
<feature type="compositionally biased region" description="Polar residues" evidence="1">
    <location>
        <begin position="1112"/>
        <end position="1129"/>
    </location>
</feature>
<feature type="compositionally biased region" description="Polar residues" evidence="1">
    <location>
        <begin position="497"/>
        <end position="524"/>
    </location>
</feature>
<feature type="compositionally biased region" description="Low complexity" evidence="1">
    <location>
        <begin position="388"/>
        <end position="403"/>
    </location>
</feature>
<feature type="compositionally biased region" description="Basic and acidic residues" evidence="1">
    <location>
        <begin position="682"/>
        <end position="696"/>
    </location>
</feature>
<evidence type="ECO:0000313" key="3">
    <source>
        <dbReference type="Proteomes" id="UP000326289"/>
    </source>
</evidence>
<feature type="compositionally biased region" description="Polar residues" evidence="1">
    <location>
        <begin position="331"/>
        <end position="343"/>
    </location>
</feature>
<accession>A0A5N6IQH5</accession>
<feature type="compositionally biased region" description="Polar residues" evidence="1">
    <location>
        <begin position="466"/>
        <end position="475"/>
    </location>
</feature>
<feature type="compositionally biased region" description="Low complexity" evidence="1">
    <location>
        <begin position="841"/>
        <end position="855"/>
    </location>
</feature>